<feature type="region of interest" description="Disordered" evidence="1">
    <location>
        <begin position="19"/>
        <end position="41"/>
    </location>
</feature>
<comment type="caution">
    <text evidence="2">The sequence shown here is derived from an EMBL/GenBank/DDBJ whole genome shotgun (WGS) entry which is preliminary data.</text>
</comment>
<dbReference type="AlphaFoldDB" id="A0A8J7J724"/>
<evidence type="ECO:0000313" key="2">
    <source>
        <dbReference type="EMBL" id="MBE9119164.1"/>
    </source>
</evidence>
<sequence length="96" mass="11025">MIAKVPEYRRGMGIAIMMEHPVPGQGGRHRQTLSYGHPPDLNLSPRQAIAREVKDVRNIYCRQGLYTPQLRQSLQQIIELNRLTWRGIFDKGESAL</sequence>
<gene>
    <name evidence="2" type="ORF">IQ249_25245</name>
</gene>
<dbReference type="EMBL" id="JADEWZ010000088">
    <property type="protein sequence ID" value="MBE9119164.1"/>
    <property type="molecule type" value="Genomic_DNA"/>
</dbReference>
<dbReference type="Proteomes" id="UP000654482">
    <property type="component" value="Unassembled WGS sequence"/>
</dbReference>
<protein>
    <submittedName>
        <fullName evidence="2">Uncharacterized protein</fullName>
    </submittedName>
</protein>
<name>A0A8J7J724_9CYAN</name>
<keyword evidence="3" id="KW-1185">Reference proteome</keyword>
<evidence type="ECO:0000313" key="3">
    <source>
        <dbReference type="Proteomes" id="UP000654482"/>
    </source>
</evidence>
<proteinExistence type="predicted"/>
<accession>A0A8J7J724</accession>
<reference evidence="2" key="1">
    <citation type="submission" date="2020-10" db="EMBL/GenBank/DDBJ databases">
        <authorList>
            <person name="Castelo-Branco R."/>
            <person name="Eusebio N."/>
            <person name="Adriana R."/>
            <person name="Vieira A."/>
            <person name="Brugerolle De Fraissinette N."/>
            <person name="Rezende De Castro R."/>
            <person name="Schneider M.P."/>
            <person name="Vasconcelos V."/>
            <person name="Leao P.N."/>
        </authorList>
    </citation>
    <scope>NUCLEOTIDE SEQUENCE</scope>
    <source>
        <strain evidence="2">LEGE 07157</strain>
    </source>
</reference>
<evidence type="ECO:0000256" key="1">
    <source>
        <dbReference type="SAM" id="MobiDB-lite"/>
    </source>
</evidence>
<organism evidence="2 3">
    <name type="scientific">Lusitaniella coriacea LEGE 07157</name>
    <dbReference type="NCBI Taxonomy" id="945747"/>
    <lineage>
        <taxon>Bacteria</taxon>
        <taxon>Bacillati</taxon>
        <taxon>Cyanobacteriota</taxon>
        <taxon>Cyanophyceae</taxon>
        <taxon>Spirulinales</taxon>
        <taxon>Lusitaniellaceae</taxon>
        <taxon>Lusitaniella</taxon>
    </lineage>
</organism>